<comment type="similarity">
    <text evidence="1">In the C-terminal section; belongs to the transpeptidase family.</text>
</comment>
<evidence type="ECO:0000256" key="5">
    <source>
        <dbReference type="ARBA" id="ARBA00022676"/>
    </source>
</evidence>
<keyword evidence="11" id="KW-0961">Cell wall biogenesis/degradation</keyword>
<dbReference type="GO" id="GO:0071555">
    <property type="term" value="P:cell wall organization"/>
    <property type="evidence" value="ECO:0007669"/>
    <property type="project" value="UniProtKB-KW"/>
</dbReference>
<dbReference type="SUPFAM" id="SSF53955">
    <property type="entry name" value="Lysozyme-like"/>
    <property type="match status" value="1"/>
</dbReference>
<dbReference type="InterPro" id="IPR012338">
    <property type="entry name" value="Beta-lactam/transpept-like"/>
</dbReference>
<dbReference type="AlphaFoldDB" id="A0AB39L5M7"/>
<dbReference type="InterPro" id="IPR023346">
    <property type="entry name" value="Lysozyme-like_dom_sf"/>
</dbReference>
<feature type="domain" description="Penicillin-binding protein transpeptidase" evidence="14">
    <location>
        <begin position="361"/>
        <end position="650"/>
    </location>
</feature>
<dbReference type="GO" id="GO:0030288">
    <property type="term" value="C:outer membrane-bounded periplasmic space"/>
    <property type="evidence" value="ECO:0007669"/>
    <property type="project" value="TreeGrafter"/>
</dbReference>
<comment type="similarity">
    <text evidence="2">In the N-terminal section; belongs to the glycosyltransferase 51 family.</text>
</comment>
<dbReference type="InterPro" id="IPR050396">
    <property type="entry name" value="Glycosyltr_51/Transpeptidase"/>
</dbReference>
<dbReference type="FunFam" id="1.10.3810.10:FF:000001">
    <property type="entry name" value="Penicillin-binding protein 1A"/>
    <property type="match status" value="1"/>
</dbReference>
<keyword evidence="10" id="KW-0511">Multifunctional enzyme</keyword>
<dbReference type="SUPFAM" id="SSF56601">
    <property type="entry name" value="beta-lactamase/transpeptidase-like"/>
    <property type="match status" value="1"/>
</dbReference>
<dbReference type="EMBL" id="CP163302">
    <property type="protein sequence ID" value="XDP46234.1"/>
    <property type="molecule type" value="Genomic_DNA"/>
</dbReference>
<proteinExistence type="inferred from homology"/>
<evidence type="ECO:0000256" key="11">
    <source>
        <dbReference type="ARBA" id="ARBA00023316"/>
    </source>
</evidence>
<evidence type="ECO:0000256" key="4">
    <source>
        <dbReference type="ARBA" id="ARBA00022670"/>
    </source>
</evidence>
<evidence type="ECO:0000256" key="7">
    <source>
        <dbReference type="ARBA" id="ARBA00022801"/>
    </source>
</evidence>
<dbReference type="GO" id="GO:0008658">
    <property type="term" value="F:penicillin binding"/>
    <property type="evidence" value="ECO:0007669"/>
    <property type="project" value="InterPro"/>
</dbReference>
<dbReference type="Gene3D" id="1.10.3810.10">
    <property type="entry name" value="Biosynthetic peptidoglycan transglycosylase-like"/>
    <property type="match status" value="1"/>
</dbReference>
<keyword evidence="3" id="KW-0121">Carboxypeptidase</keyword>
<keyword evidence="4" id="KW-0645">Protease</keyword>
<gene>
    <name evidence="16" type="ORF">AB5L97_04240</name>
</gene>
<name>A0AB39L5M7_9MICC</name>
<keyword evidence="5 16" id="KW-0328">Glycosyltransferase</keyword>
<dbReference type="GO" id="GO:0009252">
    <property type="term" value="P:peptidoglycan biosynthetic process"/>
    <property type="evidence" value="ECO:0007669"/>
    <property type="project" value="UniProtKB-KW"/>
</dbReference>
<comment type="catalytic activity">
    <reaction evidence="12">
        <text>Preferential cleavage: (Ac)2-L-Lys-D-Ala-|-D-Ala. Also transpeptidation of peptidyl-alanyl moieties that are N-acyl substituents of D-alanine.</text>
        <dbReference type="EC" id="3.4.16.4"/>
    </reaction>
</comment>
<keyword evidence="8" id="KW-0133">Cell shape</keyword>
<dbReference type="EC" id="2.4.-.-" evidence="16"/>
<evidence type="ECO:0000256" key="10">
    <source>
        <dbReference type="ARBA" id="ARBA00023268"/>
    </source>
</evidence>
<evidence type="ECO:0000256" key="9">
    <source>
        <dbReference type="ARBA" id="ARBA00022984"/>
    </source>
</evidence>
<dbReference type="Pfam" id="PF00912">
    <property type="entry name" value="Transgly"/>
    <property type="match status" value="1"/>
</dbReference>
<dbReference type="GO" id="GO:0006508">
    <property type="term" value="P:proteolysis"/>
    <property type="evidence" value="ECO:0007669"/>
    <property type="project" value="UniProtKB-KW"/>
</dbReference>
<evidence type="ECO:0000259" key="15">
    <source>
        <dbReference type="Pfam" id="PF00912"/>
    </source>
</evidence>
<accession>A0AB39L5M7</accession>
<reference evidence="16" key="1">
    <citation type="submission" date="2024-07" db="EMBL/GenBank/DDBJ databases">
        <authorList>
            <person name="fu j."/>
        </authorList>
    </citation>
    <scope>NUCLEOTIDE SEQUENCE</scope>
    <source>
        <strain evidence="16">P10A9</strain>
    </source>
</reference>
<keyword evidence="7" id="KW-0378">Hydrolase</keyword>
<evidence type="ECO:0000256" key="3">
    <source>
        <dbReference type="ARBA" id="ARBA00022645"/>
    </source>
</evidence>
<dbReference type="InterPro" id="IPR001460">
    <property type="entry name" value="PCN-bd_Tpept"/>
</dbReference>
<dbReference type="Gene3D" id="3.40.710.10">
    <property type="entry name" value="DD-peptidase/beta-lactamase superfamily"/>
    <property type="match status" value="1"/>
</dbReference>
<evidence type="ECO:0000256" key="6">
    <source>
        <dbReference type="ARBA" id="ARBA00022679"/>
    </source>
</evidence>
<evidence type="ECO:0000256" key="2">
    <source>
        <dbReference type="ARBA" id="ARBA00007739"/>
    </source>
</evidence>
<evidence type="ECO:0000256" key="1">
    <source>
        <dbReference type="ARBA" id="ARBA00007090"/>
    </source>
</evidence>
<evidence type="ECO:0000256" key="8">
    <source>
        <dbReference type="ARBA" id="ARBA00022960"/>
    </source>
</evidence>
<evidence type="ECO:0000256" key="12">
    <source>
        <dbReference type="ARBA" id="ARBA00034000"/>
    </source>
</evidence>
<dbReference type="GO" id="GO:0009002">
    <property type="term" value="F:serine-type D-Ala-D-Ala carboxypeptidase activity"/>
    <property type="evidence" value="ECO:0007669"/>
    <property type="project" value="UniProtKB-EC"/>
</dbReference>
<dbReference type="KEGG" id="spue:AB5L97_04240"/>
<dbReference type="PANTHER" id="PTHR32282">
    <property type="entry name" value="BINDING PROTEIN TRANSPEPTIDASE, PUTATIVE-RELATED"/>
    <property type="match status" value="1"/>
</dbReference>
<dbReference type="GO" id="GO:0008360">
    <property type="term" value="P:regulation of cell shape"/>
    <property type="evidence" value="ECO:0007669"/>
    <property type="project" value="UniProtKB-KW"/>
</dbReference>
<dbReference type="InterPro" id="IPR001264">
    <property type="entry name" value="Glyco_trans_51"/>
</dbReference>
<feature type="domain" description="Glycosyl transferase family 51" evidence="15">
    <location>
        <begin position="73"/>
        <end position="259"/>
    </location>
</feature>
<protein>
    <submittedName>
        <fullName evidence="16">Transglycosylase domain-containing protein</fullName>
        <ecNumber evidence="16">2.4.-.-</ecNumber>
    </submittedName>
</protein>
<dbReference type="Pfam" id="PF00905">
    <property type="entry name" value="Transpeptidase"/>
    <property type="match status" value="1"/>
</dbReference>
<organism evidence="16">
    <name type="scientific">Sinomonas puerhi</name>
    <dbReference type="NCBI Taxonomy" id="3238584"/>
    <lineage>
        <taxon>Bacteria</taxon>
        <taxon>Bacillati</taxon>
        <taxon>Actinomycetota</taxon>
        <taxon>Actinomycetes</taxon>
        <taxon>Micrococcales</taxon>
        <taxon>Micrococcaceae</taxon>
        <taxon>Sinomonas</taxon>
    </lineage>
</organism>
<dbReference type="InterPro" id="IPR036950">
    <property type="entry name" value="PBP_transglycosylase"/>
</dbReference>
<dbReference type="RefSeq" id="WP_369046592.1">
    <property type="nucleotide sequence ID" value="NZ_CP163302.1"/>
</dbReference>
<keyword evidence="9" id="KW-0573">Peptidoglycan synthesis</keyword>
<keyword evidence="6 16" id="KW-0808">Transferase</keyword>
<evidence type="ECO:0000313" key="16">
    <source>
        <dbReference type="EMBL" id="XDP46234.1"/>
    </source>
</evidence>
<comment type="catalytic activity">
    <reaction evidence="13">
        <text>[GlcNAc-(1-&gt;4)-Mur2Ac(oyl-L-Ala-gamma-D-Glu-L-Lys-D-Ala-D-Ala)](n)-di-trans,octa-cis-undecaprenyl diphosphate + beta-D-GlcNAc-(1-&gt;4)-Mur2Ac(oyl-L-Ala-gamma-D-Glu-L-Lys-D-Ala-D-Ala)-di-trans,octa-cis-undecaprenyl diphosphate = [GlcNAc-(1-&gt;4)-Mur2Ac(oyl-L-Ala-gamma-D-Glu-L-Lys-D-Ala-D-Ala)](n+1)-di-trans,octa-cis-undecaprenyl diphosphate + di-trans,octa-cis-undecaprenyl diphosphate + H(+)</text>
        <dbReference type="Rhea" id="RHEA:23708"/>
        <dbReference type="Rhea" id="RHEA-COMP:9602"/>
        <dbReference type="Rhea" id="RHEA-COMP:9603"/>
        <dbReference type="ChEBI" id="CHEBI:15378"/>
        <dbReference type="ChEBI" id="CHEBI:58405"/>
        <dbReference type="ChEBI" id="CHEBI:60033"/>
        <dbReference type="ChEBI" id="CHEBI:78435"/>
        <dbReference type="EC" id="2.4.99.28"/>
    </reaction>
</comment>
<evidence type="ECO:0000256" key="13">
    <source>
        <dbReference type="ARBA" id="ARBA00049902"/>
    </source>
</evidence>
<evidence type="ECO:0000259" key="14">
    <source>
        <dbReference type="Pfam" id="PF00905"/>
    </source>
</evidence>
<sequence length="723" mass="76858">MGRAKDASAAFGRLIAFLAVSGLCGALVAGIFMPVAAATWGATNGTVQFFDNLPSELSVSPPDLVTKMVAADGSEIATLYNENRTPVSLDAMSPNIKNAIIAVEDYRFYDHGGIDTAGVLRAVIANVKGDRQGASTLTQQYVANVLKENLLAQGQDPTVVLNGQKSIGDKLREMKLSIALEKKNSKDDILAGYLNIVFFNTHAYGIQAASQYFFSVNAKDLTLPQAALLAGVVNGPSVYDPTARPGPSVERRNLVLDAMLKHGYISQKEHDDAVATPLELKVNPPRQGCAYAVQAQYFCDFVLHQILNDPAYGASPDERYQKVTRSGLTITTTLDPRLQGPAQAQVDSTAGPNPDKWGTALVTVQPGTGRVLSMAQNTRILPGQGKDFVTSYNFGVDRTDANGNDLGGAGGFQPGSAMKPVTLAAWLGEGKPTDQIVNAAQRRYPLNHPWRDTCTRVIGAYDSSTVASLGTSGDLQNDEPQWYRPMTVREGVYQSINTATFASAAGLNDFCDIQRAADALGMHNGEGAGAKLDMSVLGNLLGGPNIAPLTMASAYATFAANGTYCAPWSITDVTDSHGKRIGGQAQACQPGSIKPDVAKAVTNVLQDVLTKGSGYNIKDNAGKTIYLGVPDAAKTGTNEFNSETWVIGYTRGLATASYFGEALGNPEDHLGRNVIVNGRFWPVVDGAYIAGPQWAYYMQKAIGLYDRGPFDAPPPSLITPGKK</sequence>
<dbReference type="GO" id="GO:0008955">
    <property type="term" value="F:peptidoglycan glycosyltransferase activity"/>
    <property type="evidence" value="ECO:0007669"/>
    <property type="project" value="UniProtKB-EC"/>
</dbReference>
<dbReference type="PANTHER" id="PTHR32282:SF33">
    <property type="entry name" value="PEPTIDOGLYCAN GLYCOSYLTRANSFERASE"/>
    <property type="match status" value="1"/>
</dbReference>